<feature type="transmembrane region" description="Helical" evidence="1">
    <location>
        <begin position="33"/>
        <end position="50"/>
    </location>
</feature>
<dbReference type="EMBL" id="FOSV01000011">
    <property type="protein sequence ID" value="SFL26019.1"/>
    <property type="molecule type" value="Genomic_DNA"/>
</dbReference>
<dbReference type="AlphaFoldDB" id="A0A1I4G830"/>
<keyword evidence="1" id="KW-0812">Transmembrane</keyword>
<accession>A0A1I4G830</accession>
<keyword evidence="3" id="KW-1185">Reference proteome</keyword>
<evidence type="ECO:0000313" key="2">
    <source>
        <dbReference type="EMBL" id="SFL26019.1"/>
    </source>
</evidence>
<feature type="transmembrane region" description="Helical" evidence="1">
    <location>
        <begin position="6"/>
        <end position="24"/>
    </location>
</feature>
<evidence type="ECO:0000313" key="3">
    <source>
        <dbReference type="Proteomes" id="UP000198804"/>
    </source>
</evidence>
<organism evidence="2 3">
    <name type="scientific">Methylorubrum salsuginis</name>
    <dbReference type="NCBI Taxonomy" id="414703"/>
    <lineage>
        <taxon>Bacteria</taxon>
        <taxon>Pseudomonadati</taxon>
        <taxon>Pseudomonadota</taxon>
        <taxon>Alphaproteobacteria</taxon>
        <taxon>Hyphomicrobiales</taxon>
        <taxon>Methylobacteriaceae</taxon>
        <taxon>Methylorubrum</taxon>
    </lineage>
</organism>
<sequence>MLATVGAFIGLPFLAFAVLGFLIFDRSVRTRPGLWCVAAPLLVTAAWLAADYGFKHVHGGCRF</sequence>
<evidence type="ECO:0000256" key="1">
    <source>
        <dbReference type="SAM" id="Phobius"/>
    </source>
</evidence>
<name>A0A1I4G830_9HYPH</name>
<reference evidence="3" key="1">
    <citation type="submission" date="2016-10" db="EMBL/GenBank/DDBJ databases">
        <authorList>
            <person name="Varghese N."/>
            <person name="Submissions S."/>
        </authorList>
    </citation>
    <scope>NUCLEOTIDE SEQUENCE [LARGE SCALE GENOMIC DNA]</scope>
    <source>
        <strain evidence="3">CGMCC 1.6474</strain>
    </source>
</reference>
<proteinExistence type="predicted"/>
<dbReference type="Proteomes" id="UP000198804">
    <property type="component" value="Unassembled WGS sequence"/>
</dbReference>
<gene>
    <name evidence="2" type="ORF">SAMN04488125_111134</name>
</gene>
<protein>
    <submittedName>
        <fullName evidence="2">Uncharacterized protein</fullName>
    </submittedName>
</protein>
<keyword evidence="1" id="KW-0472">Membrane</keyword>
<keyword evidence="1" id="KW-1133">Transmembrane helix</keyword>